<name>A0A562PA86_9HYPH</name>
<reference evidence="1 2" key="1">
    <citation type="journal article" date="2015" name="Stand. Genomic Sci.">
        <title>Genomic Encyclopedia of Bacterial and Archaeal Type Strains, Phase III: the genomes of soil and plant-associated and newly described type strains.</title>
        <authorList>
            <person name="Whitman W.B."/>
            <person name="Woyke T."/>
            <person name="Klenk H.P."/>
            <person name="Zhou Y."/>
            <person name="Lilburn T.G."/>
            <person name="Beck B.J."/>
            <person name="De Vos P."/>
            <person name="Vandamme P."/>
            <person name="Eisen J.A."/>
            <person name="Garrity G."/>
            <person name="Hugenholtz P."/>
            <person name="Kyrpides N.C."/>
        </authorList>
    </citation>
    <scope>NUCLEOTIDE SEQUENCE [LARGE SCALE GENOMIC DNA]</scope>
    <source>
        <strain evidence="1 2">CGMCC 1.2546</strain>
    </source>
</reference>
<sequence>MIANAPFAPKNDCHSCRADPFAAGACASLMLRTPGVTAGPRQIDYWQQPNQRFAACGVNNHCRPRRSHRLPQPRAADKSP</sequence>
<accession>A0A562PA86</accession>
<comment type="caution">
    <text evidence="1">The sequence shown here is derived from an EMBL/GenBank/DDBJ whole genome shotgun (WGS) entry which is preliminary data.</text>
</comment>
<gene>
    <name evidence="1" type="ORF">IQ26_01180</name>
</gene>
<dbReference type="RefSeq" id="WP_145714815.1">
    <property type="nucleotide sequence ID" value="NZ_BSPF01000022.1"/>
</dbReference>
<protein>
    <submittedName>
        <fullName evidence="1">Uncharacterized protein</fullName>
    </submittedName>
</protein>
<dbReference type="AlphaFoldDB" id="A0A562PA86"/>
<proteinExistence type="predicted"/>
<organism evidence="1 2">
    <name type="scientific">Mesorhizobium tianshanense</name>
    <dbReference type="NCBI Taxonomy" id="39844"/>
    <lineage>
        <taxon>Bacteria</taxon>
        <taxon>Pseudomonadati</taxon>
        <taxon>Pseudomonadota</taxon>
        <taxon>Alphaproteobacteria</taxon>
        <taxon>Hyphomicrobiales</taxon>
        <taxon>Phyllobacteriaceae</taxon>
        <taxon>Mesorhizobium</taxon>
    </lineage>
</organism>
<dbReference type="Proteomes" id="UP000317122">
    <property type="component" value="Unassembled WGS sequence"/>
</dbReference>
<evidence type="ECO:0000313" key="2">
    <source>
        <dbReference type="Proteomes" id="UP000317122"/>
    </source>
</evidence>
<keyword evidence="2" id="KW-1185">Reference proteome</keyword>
<dbReference type="EMBL" id="VLKT01000005">
    <property type="protein sequence ID" value="TWI41243.1"/>
    <property type="molecule type" value="Genomic_DNA"/>
</dbReference>
<evidence type="ECO:0000313" key="1">
    <source>
        <dbReference type="EMBL" id="TWI41243.1"/>
    </source>
</evidence>